<dbReference type="InterPro" id="IPR000884">
    <property type="entry name" value="TSP1_rpt"/>
</dbReference>
<proteinExistence type="predicted"/>
<dbReference type="GO" id="GO:0071944">
    <property type="term" value="C:cell periphery"/>
    <property type="evidence" value="ECO:0007669"/>
    <property type="project" value="TreeGrafter"/>
</dbReference>
<keyword evidence="1" id="KW-0812">Transmembrane</keyword>
<dbReference type="PROSITE" id="PS50092">
    <property type="entry name" value="TSP1"/>
    <property type="match status" value="2"/>
</dbReference>
<dbReference type="SMART" id="SM00209">
    <property type="entry name" value="TSP1"/>
    <property type="match status" value="2"/>
</dbReference>
<keyword evidence="1" id="KW-1133">Transmembrane helix</keyword>
<keyword evidence="1" id="KW-0472">Membrane</keyword>
<evidence type="ECO:0000313" key="3">
    <source>
        <dbReference type="WBParaSite" id="PEQ_0000146801-mRNA-1"/>
    </source>
</evidence>
<dbReference type="WBParaSite" id="PEQ_0000146801-mRNA-1">
    <property type="protein sequence ID" value="PEQ_0000146801-mRNA-1"/>
    <property type="gene ID" value="PEQ_0000146801"/>
</dbReference>
<dbReference type="Pfam" id="PF00090">
    <property type="entry name" value="TSP_1"/>
    <property type="match status" value="3"/>
</dbReference>
<keyword evidence="2" id="KW-1185">Reference proteome</keyword>
<sequence length="268" mass="30448">LAYVLGPSRETESCEAICNIVARGVKIRNLEKSSGSENVATSTPNTVEVTLSRGVYDTWQAWQPCSVSCGGEFDRVVMEMIVPMMDLRLKLKYVMSKIVRKNAESVVVDGIILKDFLGVFVLEVSMWAEWDQWTPCSASCGDGRQSRHRKCKAAFVFLCDGFSYEQRPCRNPSCLILSGSTPSVVAGQKPRWSEWSAWSQCSCFTMNQFRRRYCEIFDPAVQGFCTGSIIEQRPCIPTTCCKNIHYFFSTIFCFLFLSTKSMYLYYIH</sequence>
<dbReference type="InterPro" id="IPR036383">
    <property type="entry name" value="TSP1_rpt_sf"/>
</dbReference>
<dbReference type="SUPFAM" id="SSF82895">
    <property type="entry name" value="TSP-1 type 1 repeat"/>
    <property type="match status" value="2"/>
</dbReference>
<dbReference type="PANTHER" id="PTHR16311:SF3">
    <property type="entry name" value="THROMBOSPONDIN TYPE-1 DOMAIN-CONTAINING PROTEIN 1"/>
    <property type="match status" value="1"/>
</dbReference>
<accession>A0A914R5C6</accession>
<organism evidence="2 3">
    <name type="scientific">Parascaris equorum</name>
    <name type="common">Equine roundworm</name>
    <dbReference type="NCBI Taxonomy" id="6256"/>
    <lineage>
        <taxon>Eukaryota</taxon>
        <taxon>Metazoa</taxon>
        <taxon>Ecdysozoa</taxon>
        <taxon>Nematoda</taxon>
        <taxon>Chromadorea</taxon>
        <taxon>Rhabditida</taxon>
        <taxon>Spirurina</taxon>
        <taxon>Ascaridomorpha</taxon>
        <taxon>Ascaridoidea</taxon>
        <taxon>Ascarididae</taxon>
        <taxon>Parascaris</taxon>
    </lineage>
</organism>
<dbReference type="PANTHER" id="PTHR16311">
    <property type="entry name" value="THROMBOSPONDIN TYPE I DOMAIN-CONTAINING 1"/>
    <property type="match status" value="1"/>
</dbReference>
<evidence type="ECO:0000256" key="1">
    <source>
        <dbReference type="SAM" id="Phobius"/>
    </source>
</evidence>
<name>A0A914R5C6_PAREQ</name>
<dbReference type="AlphaFoldDB" id="A0A914R5C6"/>
<evidence type="ECO:0000313" key="2">
    <source>
        <dbReference type="Proteomes" id="UP000887564"/>
    </source>
</evidence>
<feature type="transmembrane region" description="Helical" evidence="1">
    <location>
        <begin position="244"/>
        <end position="266"/>
    </location>
</feature>
<dbReference type="Gene3D" id="2.20.100.10">
    <property type="entry name" value="Thrombospondin type-1 (TSP1) repeat"/>
    <property type="match status" value="2"/>
</dbReference>
<protein>
    <submittedName>
        <fullName evidence="3">Uncharacterized protein</fullName>
    </submittedName>
</protein>
<dbReference type="InterPro" id="IPR038877">
    <property type="entry name" value="THSD1"/>
</dbReference>
<dbReference type="Proteomes" id="UP000887564">
    <property type="component" value="Unplaced"/>
</dbReference>
<reference evidence="3" key="1">
    <citation type="submission" date="2022-11" db="UniProtKB">
        <authorList>
            <consortium name="WormBaseParasite"/>
        </authorList>
    </citation>
    <scope>IDENTIFICATION</scope>
</reference>